<dbReference type="InterPro" id="IPR051980">
    <property type="entry name" value="WD_repeat_MORG1"/>
</dbReference>
<dbReference type="InterPro" id="IPR001680">
    <property type="entry name" value="WD40_rpt"/>
</dbReference>
<dbReference type="PROSITE" id="PS50082">
    <property type="entry name" value="WD_REPEATS_2"/>
    <property type="match status" value="3"/>
</dbReference>
<keyword evidence="3 6" id="KW-0853">WD repeat</keyword>
<dbReference type="InterPro" id="IPR015943">
    <property type="entry name" value="WD40/YVTN_repeat-like_dom_sf"/>
</dbReference>
<dbReference type="SUPFAM" id="SSF50978">
    <property type="entry name" value="WD40 repeat-like"/>
    <property type="match status" value="1"/>
</dbReference>
<dbReference type="CDD" id="cd00200">
    <property type="entry name" value="WD40"/>
    <property type="match status" value="1"/>
</dbReference>
<proteinExistence type="inferred from homology"/>
<dbReference type="Pfam" id="PF00400">
    <property type="entry name" value="WD40"/>
    <property type="match status" value="5"/>
</dbReference>
<dbReference type="InterPro" id="IPR019775">
    <property type="entry name" value="WD40_repeat_CS"/>
</dbReference>
<dbReference type="PANTHER" id="PTHR22842:SF3">
    <property type="entry name" value="WD REPEAT DOMAIN-CONTAINING PROTEIN 83"/>
    <property type="match status" value="1"/>
</dbReference>
<keyword evidence="4" id="KW-0677">Repeat</keyword>
<comment type="subcellular location">
    <subcellularLocation>
        <location evidence="1">Cytoplasm</location>
    </subcellularLocation>
</comment>
<dbReference type="SMART" id="SM00320">
    <property type="entry name" value="WD40"/>
    <property type="match status" value="6"/>
</dbReference>
<dbReference type="GO" id="GO:0071013">
    <property type="term" value="C:catalytic step 2 spliceosome"/>
    <property type="evidence" value="ECO:0007669"/>
    <property type="project" value="TreeGrafter"/>
</dbReference>
<dbReference type="AlphaFoldDB" id="A0A7S3PJ88"/>
<dbReference type="PROSITE" id="PS50294">
    <property type="entry name" value="WD_REPEATS_REGION"/>
    <property type="match status" value="2"/>
</dbReference>
<dbReference type="InterPro" id="IPR036322">
    <property type="entry name" value="WD40_repeat_dom_sf"/>
</dbReference>
<feature type="repeat" description="WD" evidence="6">
    <location>
        <begin position="7"/>
        <end position="39"/>
    </location>
</feature>
<sequence>MGTSTRLKGHKGPVYRCVLTADGNYVLSAGHDRSLKLWNPHKSSFIEGQGSEMKIQTAASKSQNLEWAQDKERDGLLVHSYDNVHGYEVVDVAVTHDNSRFLSCGGDKLAYLWDVKAGRVVRKLFGHEQRLNAVCLKPKDSTVAMTASYDATVRLWDLRQFNSRPIQILKDFKDSVTSVCCSEDEIMACSMDGFVYVYDIRAGRLYKDKFGAGISWISLSSDDKCILSSCLSSPAPQLCLTEKSSGNMLQSYSGHENTGYRLTNCFDNHDETVFSGSESSEIFQWDLVSGKVLKVFKGLHSRAVSSICFHPNDPAFVSSSYDGTCIYHEI</sequence>
<evidence type="ECO:0000313" key="7">
    <source>
        <dbReference type="EMBL" id="CAE0441110.1"/>
    </source>
</evidence>
<evidence type="ECO:0000256" key="5">
    <source>
        <dbReference type="ARBA" id="ARBA00038145"/>
    </source>
</evidence>
<name>A0A7S3PJ88_9STRA</name>
<protein>
    <recommendedName>
        <fullName evidence="8">Anaphase-promoting complex subunit 4 WD40 domain-containing protein</fullName>
    </recommendedName>
</protein>
<organism evidence="7">
    <name type="scientific">Aplanochytrium stocchinoi</name>
    <dbReference type="NCBI Taxonomy" id="215587"/>
    <lineage>
        <taxon>Eukaryota</taxon>
        <taxon>Sar</taxon>
        <taxon>Stramenopiles</taxon>
        <taxon>Bigyra</taxon>
        <taxon>Labyrinthulomycetes</taxon>
        <taxon>Thraustochytrida</taxon>
        <taxon>Thraustochytriidae</taxon>
        <taxon>Aplanochytrium</taxon>
    </lineage>
</organism>
<evidence type="ECO:0000256" key="3">
    <source>
        <dbReference type="ARBA" id="ARBA00022574"/>
    </source>
</evidence>
<accession>A0A7S3PJ88</accession>
<evidence type="ECO:0000256" key="4">
    <source>
        <dbReference type="ARBA" id="ARBA00022737"/>
    </source>
</evidence>
<dbReference type="Gene3D" id="2.130.10.10">
    <property type="entry name" value="YVTN repeat-like/Quinoprotein amine dehydrogenase"/>
    <property type="match status" value="2"/>
</dbReference>
<evidence type="ECO:0000256" key="1">
    <source>
        <dbReference type="ARBA" id="ARBA00004496"/>
    </source>
</evidence>
<keyword evidence="2" id="KW-0963">Cytoplasm</keyword>
<evidence type="ECO:0000256" key="6">
    <source>
        <dbReference type="PROSITE-ProRule" id="PRU00221"/>
    </source>
</evidence>
<dbReference type="GO" id="GO:0000398">
    <property type="term" value="P:mRNA splicing, via spliceosome"/>
    <property type="evidence" value="ECO:0007669"/>
    <property type="project" value="TreeGrafter"/>
</dbReference>
<feature type="repeat" description="WD" evidence="6">
    <location>
        <begin position="124"/>
        <end position="159"/>
    </location>
</feature>
<reference evidence="7" key="1">
    <citation type="submission" date="2021-01" db="EMBL/GenBank/DDBJ databases">
        <authorList>
            <person name="Corre E."/>
            <person name="Pelletier E."/>
            <person name="Niang G."/>
            <person name="Scheremetjew M."/>
            <person name="Finn R."/>
            <person name="Kale V."/>
            <person name="Holt S."/>
            <person name="Cochrane G."/>
            <person name="Meng A."/>
            <person name="Brown T."/>
            <person name="Cohen L."/>
        </authorList>
    </citation>
    <scope>NUCLEOTIDE SEQUENCE</scope>
    <source>
        <strain evidence="7">GSBS06</strain>
    </source>
</reference>
<comment type="similarity">
    <text evidence="5">Belongs to the WD repeat MORG1 family.</text>
</comment>
<dbReference type="PANTHER" id="PTHR22842">
    <property type="entry name" value="WD40 REPEAT PROTEIN"/>
    <property type="match status" value="1"/>
</dbReference>
<dbReference type="EMBL" id="HBIN01014837">
    <property type="protein sequence ID" value="CAE0441110.1"/>
    <property type="molecule type" value="Transcribed_RNA"/>
</dbReference>
<evidence type="ECO:0000256" key="2">
    <source>
        <dbReference type="ARBA" id="ARBA00022490"/>
    </source>
</evidence>
<dbReference type="GO" id="GO:0005737">
    <property type="term" value="C:cytoplasm"/>
    <property type="evidence" value="ECO:0007669"/>
    <property type="project" value="UniProtKB-SubCell"/>
</dbReference>
<dbReference type="PROSITE" id="PS00678">
    <property type="entry name" value="WD_REPEATS_1"/>
    <property type="match status" value="1"/>
</dbReference>
<gene>
    <name evidence="7" type="ORF">ASTO00021_LOCUS11251</name>
</gene>
<feature type="repeat" description="WD" evidence="6">
    <location>
        <begin position="82"/>
        <end position="123"/>
    </location>
</feature>
<evidence type="ECO:0008006" key="8">
    <source>
        <dbReference type="Google" id="ProtNLM"/>
    </source>
</evidence>